<evidence type="ECO:0008006" key="4">
    <source>
        <dbReference type="Google" id="ProtNLM"/>
    </source>
</evidence>
<dbReference type="EMBL" id="QRZH01000004">
    <property type="protein sequence ID" value="RGV56554.1"/>
    <property type="molecule type" value="Genomic_DNA"/>
</dbReference>
<feature type="coiled-coil region" evidence="1">
    <location>
        <begin position="987"/>
        <end position="1053"/>
    </location>
</feature>
<evidence type="ECO:0000313" key="3">
    <source>
        <dbReference type="Proteomes" id="UP000286270"/>
    </source>
</evidence>
<comment type="caution">
    <text evidence="2">The sequence shown here is derived from an EMBL/GenBank/DDBJ whole genome shotgun (WGS) entry which is preliminary data.</text>
</comment>
<proteinExistence type="predicted"/>
<dbReference type="AlphaFoldDB" id="A0A412YGL3"/>
<evidence type="ECO:0000256" key="1">
    <source>
        <dbReference type="SAM" id="Coils"/>
    </source>
</evidence>
<feature type="coiled-coil region" evidence="1">
    <location>
        <begin position="162"/>
        <end position="203"/>
    </location>
</feature>
<evidence type="ECO:0000313" key="2">
    <source>
        <dbReference type="EMBL" id="RGV56554.1"/>
    </source>
</evidence>
<accession>A0A412YGL3</accession>
<gene>
    <name evidence="2" type="ORF">DWW08_06120</name>
</gene>
<dbReference type="PANTHER" id="PTHR23159">
    <property type="entry name" value="CENTROSOMAL PROTEIN 2"/>
    <property type="match status" value="1"/>
</dbReference>
<dbReference type="RefSeq" id="WP_122142061.1">
    <property type="nucleotide sequence ID" value="NZ_QRZH01000004.1"/>
</dbReference>
<feature type="coiled-coil region" evidence="1">
    <location>
        <begin position="1192"/>
        <end position="1219"/>
    </location>
</feature>
<organism evidence="2 3">
    <name type="scientific">Bacteroides fragilis</name>
    <dbReference type="NCBI Taxonomy" id="817"/>
    <lineage>
        <taxon>Bacteria</taxon>
        <taxon>Pseudomonadati</taxon>
        <taxon>Bacteroidota</taxon>
        <taxon>Bacteroidia</taxon>
        <taxon>Bacteroidales</taxon>
        <taxon>Bacteroidaceae</taxon>
        <taxon>Bacteroides</taxon>
    </lineage>
</organism>
<name>A0A412YGL3_BACFG</name>
<keyword evidence="1" id="KW-0175">Coiled coil</keyword>
<dbReference type="SUPFAM" id="SSF58104">
    <property type="entry name" value="Methyl-accepting chemotaxis protein (MCP) signaling domain"/>
    <property type="match status" value="1"/>
</dbReference>
<sequence length="1236" mass="139690">MANEFKITDIVDKKAFDELTNLINKFNETKEVYSDLTKKLAGGLKVKPGDLKELADKTEKYTNIMNQLVTTQNKLADIQGKYKAVLNDLNKNMKEFLSLSSLSGKFDSLTSAINKASDALKTASEAIKNTSEAQKENAQTTQRQAQAMQSASSSISLTSSAYAEILNTVTSYDNKAKELNERLSANKIRLDEIRRELSKLSKELSKGTISQQEYLNKVSNLANEERGLIQQNKQYTSLLNAHSKVIISTSGSYNEMSAAVVQLENRFRNLSEAQRQGDQGVGLIKQIKQLKDELKTIDAQMGNYQRNVGNYTSHWNGLNVSVQQMARELPSLAVGWNTFFLAISNNLPIMADEIKRARDEFKALQESGQQGVPVWKQLTKSILNWQTALVVGITLLSVYGKDIMDWVASLFKAKDATKELLSAEQEMALGIKKGMKDVANSTVKLDVLYKATQDHTRSLKDRNAAVDELQKMYPAYFANLSNDEILAGKAKEAYVQLREELVANAIARAQLDRMTDIADKREESLLKRRVQYNTYLQAEQKIIEASAALEDARQKKAKEGDEVWGYLVAKREEELKKAEDQAKKEKTAWEDLIKETKDYDKVLEGMSKNINVGALANDSNGSNKKEAEEYANYMKSIERELTKTRIALIEDRRKAEVASVENTYKENINKIKGYSAKENQLRSQYEEEKNKNIREINEKYDLEREEYESDLEKRSIELKLDTIKNNSEKELEYKLDLLLRMNELLREEEIREAERRGEDVELINKKYDARFSSIIQDNISERLGLIKKGTDRELDILDTNSLKEINALNKQYRQGEINEKQYRDGLYKITKESGEAKLKLLLKEAEAELALSTDLPQEKVDEIQRRIDKIKAQIEAFNNDMDNDENNPGKRWAKDFNSALGDMSSSANKYLGDSAKIFNALGDIIGEMTAKMKDAEDSVFDFWGALGKEEDGLKKKLTFVLSSFAKIQDGITSIMTDIYDARIKRVEEEQEANEEAGEKELERIEKLENSGAITKEEAEARKRAAEQATANKNKELEKKKEVLQQKQAKWEKANAISQSIIATALAVSKALPNLVLAALVGTLGAAQLATIIAQPIPKYAKGTDNHPGGLAIVGDGGKHEAVVTDKGTYITPNVPTLIDLPRRAKVIPDVDIERRSDFLPPFDRLALYRSMNLRSDIGALMKDAERMGEPITVNVNNDYRKLEREMQSLNRSFEKMAKYQKKAAKETELRNISSRI</sequence>
<feature type="coiled-coil region" evidence="1">
    <location>
        <begin position="253"/>
        <end position="307"/>
    </location>
</feature>
<feature type="coiled-coil region" evidence="1">
    <location>
        <begin position="535"/>
        <end position="595"/>
    </location>
</feature>
<feature type="coiled-coil region" evidence="1">
    <location>
        <begin position="671"/>
        <end position="748"/>
    </location>
</feature>
<protein>
    <recommendedName>
        <fullName evidence="4">Phage tail tape measure protein</fullName>
    </recommendedName>
</protein>
<feature type="coiled-coil region" evidence="1">
    <location>
        <begin position="860"/>
        <end position="887"/>
    </location>
</feature>
<reference evidence="2 3" key="1">
    <citation type="submission" date="2018-08" db="EMBL/GenBank/DDBJ databases">
        <title>A genome reference for cultivated species of the human gut microbiota.</title>
        <authorList>
            <person name="Zou Y."/>
            <person name="Xue W."/>
            <person name="Luo G."/>
        </authorList>
    </citation>
    <scope>NUCLEOTIDE SEQUENCE [LARGE SCALE GENOMIC DNA]</scope>
    <source>
        <strain evidence="2 3">AF14-26</strain>
    </source>
</reference>
<dbReference type="Proteomes" id="UP000286270">
    <property type="component" value="Unassembled WGS sequence"/>
</dbReference>
<dbReference type="PANTHER" id="PTHR23159:SF31">
    <property type="entry name" value="CENTROSOME-ASSOCIATED PROTEIN CEP250 ISOFORM X1"/>
    <property type="match status" value="1"/>
</dbReference>